<evidence type="ECO:0000259" key="24">
    <source>
        <dbReference type="PROSITE" id="PS50053"/>
    </source>
</evidence>
<evidence type="ECO:0000256" key="10">
    <source>
        <dbReference type="ARBA" id="ARBA00022703"/>
    </source>
</evidence>
<evidence type="ECO:0000256" key="3">
    <source>
        <dbReference type="ARBA" id="ARBA00004514"/>
    </source>
</evidence>
<dbReference type="CDD" id="cd01809">
    <property type="entry name" value="Ubl_BAG6"/>
    <property type="match status" value="1"/>
</dbReference>
<dbReference type="GO" id="GO:0071818">
    <property type="term" value="C:BAT3 complex"/>
    <property type="evidence" value="ECO:0007669"/>
    <property type="project" value="TreeGrafter"/>
</dbReference>
<dbReference type="GO" id="GO:0031593">
    <property type="term" value="F:polyubiquitin modification-dependent protein binding"/>
    <property type="evidence" value="ECO:0007669"/>
    <property type="project" value="TreeGrafter"/>
</dbReference>
<evidence type="ECO:0000256" key="23">
    <source>
        <dbReference type="SAM" id="MobiDB-lite"/>
    </source>
</evidence>
<dbReference type="InterPro" id="IPR029071">
    <property type="entry name" value="Ubiquitin-like_domsf"/>
</dbReference>
<keyword evidence="10" id="KW-0053">Apoptosis</keyword>
<dbReference type="InterPro" id="IPR019954">
    <property type="entry name" value="Ubiquitin_CS"/>
</dbReference>
<feature type="compositionally biased region" description="Low complexity" evidence="23">
    <location>
        <begin position="536"/>
        <end position="545"/>
    </location>
</feature>
<evidence type="ECO:0000256" key="16">
    <source>
        <dbReference type="ARBA" id="ARBA00022990"/>
    </source>
</evidence>
<dbReference type="RefSeq" id="XP_017893054.1">
    <property type="nucleotide sequence ID" value="XM_018037565.2"/>
</dbReference>
<comment type="subcellular location">
    <subcellularLocation>
        <location evidence="3">Cytoplasm</location>
        <location evidence="3">Cytosol</location>
    </subcellularLocation>
    <subcellularLocation>
        <location evidence="2">Nucleus</location>
    </subcellularLocation>
    <subcellularLocation>
        <location evidence="4">Secreted</location>
        <location evidence="4">Extracellular exosome</location>
    </subcellularLocation>
</comment>
<reference evidence="26 27" key="1">
    <citation type="submission" date="2025-04" db="UniProtKB">
        <authorList>
            <consortium name="RefSeq"/>
        </authorList>
    </citation>
    <scope>IDENTIFICATION</scope>
    <source>
        <tissue evidence="26 27">Whole body</tissue>
    </source>
</reference>
<dbReference type="InterPro" id="IPR021925">
    <property type="entry name" value="BAG6"/>
</dbReference>
<evidence type="ECO:0000313" key="27">
    <source>
        <dbReference type="RefSeq" id="XP_017893052.1"/>
    </source>
</evidence>
<keyword evidence="11" id="KW-0677">Repeat</keyword>
<dbReference type="KEGG" id="ccal:108632778"/>
<dbReference type="GO" id="GO:0051787">
    <property type="term" value="F:misfolded protein binding"/>
    <property type="evidence" value="ECO:0007669"/>
    <property type="project" value="TreeGrafter"/>
</dbReference>
<keyword evidence="15" id="KW-0744">Spermatogenesis</keyword>
<feature type="compositionally biased region" description="Low complexity" evidence="23">
    <location>
        <begin position="660"/>
        <end position="714"/>
    </location>
</feature>
<evidence type="ECO:0000256" key="20">
    <source>
        <dbReference type="ARBA" id="ARBA00030033"/>
    </source>
</evidence>
<dbReference type="GO" id="GO:0005634">
    <property type="term" value="C:nucleus"/>
    <property type="evidence" value="ECO:0007669"/>
    <property type="project" value="UniProtKB-SubCell"/>
</dbReference>
<feature type="region of interest" description="Disordered" evidence="23">
    <location>
        <begin position="440"/>
        <end position="497"/>
    </location>
</feature>
<gene>
    <name evidence="26 27 28 29" type="primary">LOC108632778</name>
</gene>
<evidence type="ECO:0000256" key="11">
    <source>
        <dbReference type="ARBA" id="ARBA00022737"/>
    </source>
</evidence>
<dbReference type="RefSeq" id="XP_017893052.1">
    <property type="nucleotide sequence ID" value="XM_018037563.2"/>
</dbReference>
<dbReference type="SUPFAM" id="SSF54236">
    <property type="entry name" value="Ubiquitin-like"/>
    <property type="match status" value="1"/>
</dbReference>
<keyword evidence="25" id="KW-1185">Reference proteome</keyword>
<evidence type="ECO:0000256" key="21">
    <source>
        <dbReference type="ARBA" id="ARBA00046003"/>
    </source>
</evidence>
<keyword evidence="16" id="KW-0007">Acetylation</keyword>
<evidence type="ECO:0000256" key="2">
    <source>
        <dbReference type="ARBA" id="ARBA00004123"/>
    </source>
</evidence>
<dbReference type="PROSITE" id="PS00299">
    <property type="entry name" value="UBIQUITIN_1"/>
    <property type="match status" value="1"/>
</dbReference>
<evidence type="ECO:0000256" key="19">
    <source>
        <dbReference type="ARBA" id="ARBA00029739"/>
    </source>
</evidence>
<dbReference type="AlphaFoldDB" id="A0AAJ7JHN0"/>
<feature type="region of interest" description="Disordered" evidence="23">
    <location>
        <begin position="242"/>
        <end position="327"/>
    </location>
</feature>
<keyword evidence="18" id="KW-0539">Nucleus</keyword>
<evidence type="ECO:0000256" key="13">
    <source>
        <dbReference type="ARBA" id="ARBA00022853"/>
    </source>
</evidence>
<dbReference type="InterPro" id="IPR000626">
    <property type="entry name" value="Ubiquitin-like_dom"/>
</dbReference>
<dbReference type="GO" id="GO:0030154">
    <property type="term" value="P:cell differentiation"/>
    <property type="evidence" value="ECO:0007669"/>
    <property type="project" value="UniProtKB-KW"/>
</dbReference>
<feature type="compositionally biased region" description="Low complexity" evidence="23">
    <location>
        <begin position="610"/>
        <end position="619"/>
    </location>
</feature>
<evidence type="ECO:0000256" key="18">
    <source>
        <dbReference type="ARBA" id="ARBA00023242"/>
    </source>
</evidence>
<evidence type="ECO:0000256" key="6">
    <source>
        <dbReference type="ARBA" id="ARBA00022448"/>
    </source>
</evidence>
<dbReference type="PANTHER" id="PTHR15204:SF0">
    <property type="entry name" value="LARGE PROLINE-RICH PROTEIN BAG6"/>
    <property type="match status" value="1"/>
</dbReference>
<dbReference type="GO" id="GO:0002376">
    <property type="term" value="P:immune system process"/>
    <property type="evidence" value="ECO:0007669"/>
    <property type="project" value="UniProtKB-KW"/>
</dbReference>
<feature type="region of interest" description="Disordered" evidence="23">
    <location>
        <begin position="659"/>
        <end position="714"/>
    </location>
</feature>
<dbReference type="RefSeq" id="XP_017893050.1">
    <property type="nucleotide sequence ID" value="XM_018037561.2"/>
</dbReference>
<keyword evidence="17" id="KW-0143">Chaperone</keyword>
<feature type="region of interest" description="Disordered" evidence="23">
    <location>
        <begin position="596"/>
        <end position="638"/>
    </location>
</feature>
<keyword evidence="7" id="KW-0963">Cytoplasm</keyword>
<dbReference type="GeneID" id="108632778"/>
<dbReference type="GO" id="GO:0006915">
    <property type="term" value="P:apoptotic process"/>
    <property type="evidence" value="ECO:0007669"/>
    <property type="project" value="UniProtKB-KW"/>
</dbReference>
<evidence type="ECO:0000256" key="12">
    <source>
        <dbReference type="ARBA" id="ARBA00022782"/>
    </source>
</evidence>
<feature type="compositionally biased region" description="Basic residues" evidence="23">
    <location>
        <begin position="620"/>
        <end position="631"/>
    </location>
</feature>
<evidence type="ECO:0000256" key="1">
    <source>
        <dbReference type="ARBA" id="ARBA00002067"/>
    </source>
</evidence>
<accession>A0AAJ7JHN0</accession>
<name>A0AAJ7JHN0_9HYME</name>
<feature type="compositionally biased region" description="Low complexity" evidence="23">
    <location>
        <begin position="481"/>
        <end position="497"/>
    </location>
</feature>
<feature type="region of interest" description="Disordered" evidence="23">
    <location>
        <begin position="167"/>
        <end position="187"/>
    </location>
</feature>
<feature type="compositionally biased region" description="Low complexity" evidence="23">
    <location>
        <begin position="442"/>
        <end position="458"/>
    </location>
</feature>
<feature type="domain" description="Ubiquitin-like" evidence="24">
    <location>
        <begin position="2"/>
        <end position="64"/>
    </location>
</feature>
<protein>
    <recommendedName>
        <fullName evidence="5">Large proline-rich protein BAG6</fullName>
    </recommendedName>
    <alternativeName>
        <fullName evidence="20">BCL2-associated athanogene 6</fullName>
    </alternativeName>
    <alternativeName>
        <fullName evidence="19">HLA-B-associated transcript 3</fullName>
    </alternativeName>
</protein>
<keyword evidence="9" id="KW-0597">Phosphoprotein</keyword>
<dbReference type="GO" id="GO:0007283">
    <property type="term" value="P:spermatogenesis"/>
    <property type="evidence" value="ECO:0007669"/>
    <property type="project" value="UniProtKB-KW"/>
</dbReference>
<evidence type="ECO:0000313" key="26">
    <source>
        <dbReference type="RefSeq" id="XP_017893050.1"/>
    </source>
</evidence>
<dbReference type="GO" id="GO:0036503">
    <property type="term" value="P:ERAD pathway"/>
    <property type="evidence" value="ECO:0007669"/>
    <property type="project" value="TreeGrafter"/>
</dbReference>
<evidence type="ECO:0000256" key="7">
    <source>
        <dbReference type="ARBA" id="ARBA00022490"/>
    </source>
</evidence>
<dbReference type="Proteomes" id="UP000694925">
    <property type="component" value="Unplaced"/>
</dbReference>
<feature type="region of interest" description="Disordered" evidence="23">
    <location>
        <begin position="74"/>
        <end position="109"/>
    </location>
</feature>
<evidence type="ECO:0000256" key="14">
    <source>
        <dbReference type="ARBA" id="ARBA00022859"/>
    </source>
</evidence>
<keyword evidence="14" id="KW-0391">Immunity</keyword>
<evidence type="ECO:0000313" key="25">
    <source>
        <dbReference type="Proteomes" id="UP000694925"/>
    </source>
</evidence>
<dbReference type="RefSeq" id="XP_017893053.1">
    <property type="nucleotide sequence ID" value="XM_018037564.2"/>
</dbReference>
<dbReference type="PROSITE" id="PS50053">
    <property type="entry name" value="UBIQUITIN_2"/>
    <property type="match status" value="1"/>
</dbReference>
<feature type="compositionally biased region" description="Polar residues" evidence="23">
    <location>
        <begin position="459"/>
        <end position="479"/>
    </location>
</feature>
<dbReference type="GO" id="GO:0005576">
    <property type="term" value="C:extracellular region"/>
    <property type="evidence" value="ECO:0007669"/>
    <property type="project" value="UniProtKB-SubCell"/>
</dbReference>
<feature type="region of interest" description="Disordered" evidence="23">
    <location>
        <begin position="523"/>
        <end position="552"/>
    </location>
</feature>
<organism evidence="25 28">
    <name type="scientific">Ceratina calcarata</name>
    <dbReference type="NCBI Taxonomy" id="156304"/>
    <lineage>
        <taxon>Eukaryota</taxon>
        <taxon>Metazoa</taxon>
        <taxon>Ecdysozoa</taxon>
        <taxon>Arthropoda</taxon>
        <taxon>Hexapoda</taxon>
        <taxon>Insecta</taxon>
        <taxon>Pterygota</taxon>
        <taxon>Neoptera</taxon>
        <taxon>Endopterygota</taxon>
        <taxon>Hymenoptera</taxon>
        <taxon>Apocrita</taxon>
        <taxon>Aculeata</taxon>
        <taxon>Apoidea</taxon>
        <taxon>Anthophila</taxon>
        <taxon>Apidae</taxon>
        <taxon>Ceratina</taxon>
        <taxon>Zadontomerus</taxon>
    </lineage>
</organism>
<feature type="compositionally biased region" description="Polar residues" evidence="23">
    <location>
        <begin position="172"/>
        <end position="187"/>
    </location>
</feature>
<dbReference type="Pfam" id="PF12057">
    <property type="entry name" value="BAG6"/>
    <property type="match status" value="1"/>
</dbReference>
<keyword evidence="12" id="KW-0221">Differentiation</keyword>
<feature type="compositionally biased region" description="Pro residues" evidence="23">
    <location>
        <begin position="278"/>
        <end position="294"/>
    </location>
</feature>
<keyword evidence="6" id="KW-0813">Transport</keyword>
<comment type="function">
    <text evidence="1">Released extracellularly via exosomes, it is a ligand of the natural killer/NK cells receptor NCR3 and stimulates NK cells cytotoxicity. It may thereby trigger NK cells cytotoxicity against neighboring tumor cells and immature myeloid dendritic cells (DC).</text>
</comment>
<comment type="subunit">
    <text evidence="22">Component of the BAG6/BAT3 complex, also named BAT3 complex, at least composed of BAG6, UBL4A and GET4/TRC35. Interacts with GET4; the interaction is direct and localizes BAG6 in the cytosol. Interacts with UBL4A; the interaction is direct and required for UBL4A protein stability. Interacts with AIFM1. Interacts with HSPA2. Interacts with CTCFL. Interacts with p300/EP300. Interacts (via ubiquitin-like domain) with RNF126; required for BAG6-dependent ubiquitination of proteins mislocalized to the cytosol. Interacts (via ubiquitin-like domain) with SGTA; SGTA competes with RNF126 by binding the same region of BAG6, thereby promoting deubiquitination of BAG6-target proteins and rescuing them from degradation. Interacts with ricin A chain. Interacts with VCP and AMFR; both form the VCP/p97-AMFR/gp78 complex. Interacts with SYVN1. Interacts with USP13; the interaction is direct and may mediate UBL4A deubiquitination. Interacts with ZFAND2B. Interacts with KPNA2. Interacts with UBQLN4.</text>
</comment>
<evidence type="ECO:0000256" key="15">
    <source>
        <dbReference type="ARBA" id="ARBA00022871"/>
    </source>
</evidence>
<feature type="region of interest" description="Disordered" evidence="23">
    <location>
        <begin position="1171"/>
        <end position="1203"/>
    </location>
</feature>
<sequence>MINLTVKTLDSQNHPFSLEDDQITVREFKEYIAETVAVPADSQRLIYCGRVLHDRMKLNDYDVNGKVIHLVQRAPPQPNRCGNDRGQNQNQSSGSVNWHHNPLRPQHHRLSRMQRHAMYLGAMAVPAGVVAEHGTNSIPIPQFSSSFSNSRLVAARHMLERADRVMDRLENPRSSNLPTAETNPPSLGQLMQESEIDVEQPLSSENEGRTNNGARLIETAIAAIAAALSTAGANNVTLVRGSSDEISESRPVVNESNEETQPDTQRQQPQQQQQPQPQTQPQPQPQTQPQPQPQTQPQSQSQPQQEQEPEQGSTSTSDGQGNPRTPVVPRLSRLAEMLDLLLDTQDRLRPHIERYRKIMHDDPSLPPGERVEENQTYVNGVGECIHYMSHACHSLSDVIVDMSQEPPRTLRCRPIVIQHSAIWRNPGIPIQVEAHISLHGRNANNNNGNEENGESGSAPTQAETSETNTENSSQQQEFPCTTPAQTEQPEQQQQQQSEPLFSFNLPHDVELLMEVAPEGNIDAVSGDEQTQSSETNNNNNNNNNNGARVSATTGTFSWGSPNFLRDLMQTVAGHMIQGGTATVIQQTVAPVDTGNTNAGQSTQARSNVGTHPTTATRTRSTSRPHRFRHVTHPVGGGMSLGPTYDFDPFLPCQSHHVRHTSSFTSSPVTSPSQGTRTNQTTTAETQTQPQTATTSSATSNTSSTNTTASTTSQANMNDPAIYLLHQVLGSTGTQPQTTININSDNPGMAETLGNMLQMYTGGTVHVGITGPGNDNPVRDVTLANLLERRGIQMSIFTSQAENFLVNLCVLVVQNMTLEGLIRLRIGQSEPLSNLRAPLQEFFRQSFPNVPTETIQEQAIERMLLLLRPHFENLLNAEEDNNRNGSRIDLCATIEALFRRHIKDILHHLFNNEIDDANFGQEVFIIVNNMGRELCAVLRYSIRGGQEGLELMASRFVTEMLEGIHPTMRRLIVNAFVIQFRIYSLLVIQPPESEILPLLIYKEVPPQATIVSTAATHQPSQPQSDIEPMETETVEVRTTLEASSLPEDGDEIPETFPGHEVLPSDWVPIIARDGVRQRRQLQMQGITNGGVAAFSDAYLGTLPTKRRKLIEQQKPRLLVSPTPNHSAIAASMERLVREGVIRAGVEENEGAAVAVAVDPGVRHAFGQAIRDSLNPNRYGTPDFPDPSRFPNATKYFADQDRPQK</sequence>
<dbReference type="Gene3D" id="3.10.20.90">
    <property type="entry name" value="Phosphatidylinositol 3-kinase Catalytic Subunit, Chain A, domain 1"/>
    <property type="match status" value="1"/>
</dbReference>
<evidence type="ECO:0000313" key="29">
    <source>
        <dbReference type="RefSeq" id="XP_017893054.1"/>
    </source>
</evidence>
<dbReference type="GO" id="GO:0006325">
    <property type="term" value="P:chromatin organization"/>
    <property type="evidence" value="ECO:0007669"/>
    <property type="project" value="UniProtKB-KW"/>
</dbReference>
<evidence type="ECO:0000256" key="9">
    <source>
        <dbReference type="ARBA" id="ARBA00022553"/>
    </source>
</evidence>
<evidence type="ECO:0000256" key="17">
    <source>
        <dbReference type="ARBA" id="ARBA00023186"/>
    </source>
</evidence>
<evidence type="ECO:0000256" key="22">
    <source>
        <dbReference type="ARBA" id="ARBA00046936"/>
    </source>
</evidence>
<evidence type="ECO:0000256" key="5">
    <source>
        <dbReference type="ARBA" id="ARBA00021614"/>
    </source>
</evidence>
<dbReference type="PANTHER" id="PTHR15204">
    <property type="entry name" value="LARGE PROLINE-RICH PROTEIN BAG6"/>
    <property type="match status" value="1"/>
</dbReference>
<dbReference type="SMART" id="SM00213">
    <property type="entry name" value="UBQ"/>
    <property type="match status" value="1"/>
</dbReference>
<feature type="compositionally biased region" description="Polar residues" evidence="23">
    <location>
        <begin position="596"/>
        <end position="609"/>
    </location>
</feature>
<proteinExistence type="predicted"/>
<feature type="compositionally biased region" description="Low complexity" evidence="23">
    <location>
        <begin position="295"/>
        <end position="317"/>
    </location>
</feature>
<evidence type="ECO:0000256" key="4">
    <source>
        <dbReference type="ARBA" id="ARBA00004550"/>
    </source>
</evidence>
<evidence type="ECO:0000256" key="8">
    <source>
        <dbReference type="ARBA" id="ARBA00022525"/>
    </source>
</evidence>
<keyword evidence="8" id="KW-0964">Secreted</keyword>
<feature type="compositionally biased region" description="Low complexity" evidence="23">
    <location>
        <begin position="262"/>
        <end position="277"/>
    </location>
</feature>
<evidence type="ECO:0000313" key="28">
    <source>
        <dbReference type="RefSeq" id="XP_017893053.1"/>
    </source>
</evidence>
<dbReference type="Pfam" id="PF00240">
    <property type="entry name" value="ubiquitin"/>
    <property type="match status" value="1"/>
</dbReference>
<feature type="compositionally biased region" description="Polar residues" evidence="23">
    <location>
        <begin position="85"/>
        <end position="98"/>
    </location>
</feature>
<comment type="function">
    <text evidence="21">Involved in DNA damage-induced apoptosis: following DNA damage, accumulates in the nucleus and forms a complex with p300/EP300, enhancing p300/EP300-mediated p53/TP53 acetylation leading to increase p53/TP53 transcriptional activity. When nuclear, may also act as a component of some chromatin regulator complex that regulates histone 3 'Lys-4' dimethylation (H3K4me2).</text>
</comment>
<keyword evidence="13" id="KW-0156">Chromatin regulator</keyword>